<dbReference type="Pfam" id="PF26047">
    <property type="entry name" value="DUF8015"/>
    <property type="match status" value="1"/>
</dbReference>
<keyword evidence="1" id="KW-0812">Transmembrane</keyword>
<keyword evidence="1" id="KW-0472">Membrane</keyword>
<proteinExistence type="predicted"/>
<gene>
    <name evidence="2" type="ORF">ACFR9S_08715</name>
</gene>
<sequence>MLGGLARPDYHLLFIPSALLCGIVAAVLSPLSLGAGAGVGSLLASAAVVDGLALNPPTEN</sequence>
<accession>A0ABD6B6W4</accession>
<dbReference type="AlphaFoldDB" id="A0ABD6B6W4"/>
<keyword evidence="3" id="KW-1185">Reference proteome</keyword>
<evidence type="ECO:0000256" key="1">
    <source>
        <dbReference type="SAM" id="Phobius"/>
    </source>
</evidence>
<keyword evidence="1" id="KW-1133">Transmembrane helix</keyword>
<feature type="transmembrane region" description="Helical" evidence="1">
    <location>
        <begin position="12"/>
        <end position="29"/>
    </location>
</feature>
<evidence type="ECO:0000313" key="2">
    <source>
        <dbReference type="EMBL" id="MFD1526380.1"/>
    </source>
</evidence>
<evidence type="ECO:0000313" key="3">
    <source>
        <dbReference type="Proteomes" id="UP001597111"/>
    </source>
</evidence>
<name>A0ABD6B6W4_9EURY</name>
<dbReference type="RefSeq" id="WP_379818438.1">
    <property type="nucleotide sequence ID" value="NZ_JBHUDH010000092.1"/>
</dbReference>
<dbReference type="EMBL" id="JBHUDH010000092">
    <property type="protein sequence ID" value="MFD1526380.1"/>
    <property type="molecule type" value="Genomic_DNA"/>
</dbReference>
<comment type="caution">
    <text evidence="2">The sequence shown here is derived from an EMBL/GenBank/DDBJ whole genome shotgun (WGS) entry which is preliminary data.</text>
</comment>
<protein>
    <submittedName>
        <fullName evidence="2">Uncharacterized protein</fullName>
    </submittedName>
</protein>
<reference evidence="2 3" key="1">
    <citation type="journal article" date="2019" name="Int. J. Syst. Evol. Microbiol.">
        <title>The Global Catalogue of Microorganisms (GCM) 10K type strain sequencing project: providing services to taxonomists for standard genome sequencing and annotation.</title>
        <authorList>
            <consortium name="The Broad Institute Genomics Platform"/>
            <consortium name="The Broad Institute Genome Sequencing Center for Infectious Disease"/>
            <person name="Wu L."/>
            <person name="Ma J."/>
        </authorList>
    </citation>
    <scope>NUCLEOTIDE SEQUENCE [LARGE SCALE GENOMIC DNA]</scope>
    <source>
        <strain evidence="2 3">CGMCC 1.12285</strain>
    </source>
</reference>
<dbReference type="Proteomes" id="UP001597111">
    <property type="component" value="Unassembled WGS sequence"/>
</dbReference>
<organism evidence="2 3">
    <name type="scientific">Halolamina salina</name>
    <dbReference type="NCBI Taxonomy" id="1220023"/>
    <lineage>
        <taxon>Archaea</taxon>
        <taxon>Methanobacteriati</taxon>
        <taxon>Methanobacteriota</taxon>
        <taxon>Stenosarchaea group</taxon>
        <taxon>Halobacteria</taxon>
        <taxon>Halobacteriales</taxon>
        <taxon>Haloferacaceae</taxon>
    </lineage>
</organism>
<dbReference type="InterPro" id="IPR058328">
    <property type="entry name" value="DUF8015"/>
</dbReference>